<feature type="region of interest" description="Disordered" evidence="1">
    <location>
        <begin position="73"/>
        <end position="116"/>
    </location>
</feature>
<proteinExistence type="predicted"/>
<organism evidence="2 3">
    <name type="scientific">Portunus trituberculatus</name>
    <name type="common">Swimming crab</name>
    <name type="synonym">Neptunus trituberculatus</name>
    <dbReference type="NCBI Taxonomy" id="210409"/>
    <lineage>
        <taxon>Eukaryota</taxon>
        <taxon>Metazoa</taxon>
        <taxon>Ecdysozoa</taxon>
        <taxon>Arthropoda</taxon>
        <taxon>Crustacea</taxon>
        <taxon>Multicrustacea</taxon>
        <taxon>Malacostraca</taxon>
        <taxon>Eumalacostraca</taxon>
        <taxon>Eucarida</taxon>
        <taxon>Decapoda</taxon>
        <taxon>Pleocyemata</taxon>
        <taxon>Brachyura</taxon>
        <taxon>Eubrachyura</taxon>
        <taxon>Portunoidea</taxon>
        <taxon>Portunidae</taxon>
        <taxon>Portuninae</taxon>
        <taxon>Portunus</taxon>
    </lineage>
</organism>
<dbReference type="AlphaFoldDB" id="A0A5B7GTR5"/>
<accession>A0A5B7GTR5</accession>
<feature type="compositionally biased region" description="Low complexity" evidence="1">
    <location>
        <begin position="19"/>
        <end position="30"/>
    </location>
</feature>
<feature type="region of interest" description="Disordered" evidence="1">
    <location>
        <begin position="1"/>
        <end position="35"/>
    </location>
</feature>
<keyword evidence="3" id="KW-1185">Reference proteome</keyword>
<evidence type="ECO:0000313" key="2">
    <source>
        <dbReference type="EMBL" id="MPC62222.1"/>
    </source>
</evidence>
<dbReference type="EMBL" id="VSRR010019432">
    <property type="protein sequence ID" value="MPC62222.1"/>
    <property type="molecule type" value="Genomic_DNA"/>
</dbReference>
<dbReference type="Proteomes" id="UP000324222">
    <property type="component" value="Unassembled WGS sequence"/>
</dbReference>
<name>A0A5B7GTR5_PORTR</name>
<reference evidence="2 3" key="1">
    <citation type="submission" date="2019-05" db="EMBL/GenBank/DDBJ databases">
        <title>Another draft genome of Portunus trituberculatus and its Hox gene families provides insights of decapod evolution.</title>
        <authorList>
            <person name="Jeong J.-H."/>
            <person name="Song I."/>
            <person name="Kim S."/>
            <person name="Choi T."/>
            <person name="Kim D."/>
            <person name="Ryu S."/>
            <person name="Kim W."/>
        </authorList>
    </citation>
    <scope>NUCLEOTIDE SEQUENCE [LARGE SCALE GENOMIC DNA]</scope>
    <source>
        <tissue evidence="2">Muscle</tissue>
    </source>
</reference>
<comment type="caution">
    <text evidence="2">The sequence shown here is derived from an EMBL/GenBank/DDBJ whole genome shotgun (WGS) entry which is preliminary data.</text>
</comment>
<evidence type="ECO:0000256" key="1">
    <source>
        <dbReference type="SAM" id="MobiDB-lite"/>
    </source>
</evidence>
<sequence>MWVTDVDVPPGDPGRGSGSRHPPGSGRGIPAPVRCSSDTYDPTLLPYSPPTCLSHLLHALRPSCRAWDPVAGRVTSAPSEPGVKCSGERSSRRWRNLLSPPPAPGTGPLGRLIHDN</sequence>
<protein>
    <submittedName>
        <fullName evidence="2">Uncharacterized protein</fullName>
    </submittedName>
</protein>
<evidence type="ECO:0000313" key="3">
    <source>
        <dbReference type="Proteomes" id="UP000324222"/>
    </source>
</evidence>
<gene>
    <name evidence="2" type="ORF">E2C01_056306</name>
</gene>